<feature type="compositionally biased region" description="Basic and acidic residues" evidence="11">
    <location>
        <begin position="1359"/>
        <end position="1368"/>
    </location>
</feature>
<keyword evidence="7" id="KW-0833">Ubl conjugation pathway</keyword>
<feature type="compositionally biased region" description="Low complexity" evidence="11">
    <location>
        <begin position="1109"/>
        <end position="1120"/>
    </location>
</feature>
<feature type="compositionally biased region" description="Polar residues" evidence="11">
    <location>
        <begin position="1059"/>
        <end position="1071"/>
    </location>
</feature>
<feature type="compositionally biased region" description="Polar residues" evidence="11">
    <location>
        <begin position="1026"/>
        <end position="1050"/>
    </location>
</feature>
<feature type="compositionally biased region" description="Polar residues" evidence="11">
    <location>
        <begin position="532"/>
        <end position="553"/>
    </location>
</feature>
<evidence type="ECO:0000256" key="10">
    <source>
        <dbReference type="PROSITE-ProRule" id="PRU00452"/>
    </source>
</evidence>
<feature type="compositionally biased region" description="Polar residues" evidence="11">
    <location>
        <begin position="1000"/>
        <end position="1014"/>
    </location>
</feature>
<dbReference type="InterPro" id="IPR013083">
    <property type="entry name" value="Znf_RING/FYVE/PHD"/>
</dbReference>
<dbReference type="Gene3D" id="3.30.40.10">
    <property type="entry name" value="Zinc/RING finger domain, C3HC4 (zinc finger)"/>
    <property type="match status" value="1"/>
</dbReference>
<proteinExistence type="inferred from homology"/>
<feature type="compositionally biased region" description="Polar residues" evidence="11">
    <location>
        <begin position="563"/>
        <end position="574"/>
    </location>
</feature>
<dbReference type="Proteomes" id="UP000825434">
    <property type="component" value="Chromosome 2"/>
</dbReference>
<dbReference type="PANTHER" id="PTHR10782:SF4">
    <property type="entry name" value="TONALLI, ISOFORM E"/>
    <property type="match status" value="1"/>
</dbReference>
<feature type="domain" description="SAP" evidence="12">
    <location>
        <begin position="27"/>
        <end position="61"/>
    </location>
</feature>
<dbReference type="Pfam" id="PF02037">
    <property type="entry name" value="SAP"/>
    <property type="match status" value="1"/>
</dbReference>
<feature type="domain" description="PINIT" evidence="14">
    <location>
        <begin position="150"/>
        <end position="299"/>
    </location>
</feature>
<dbReference type="InterPro" id="IPR004181">
    <property type="entry name" value="Znf_MIZ"/>
</dbReference>
<evidence type="ECO:0000259" key="12">
    <source>
        <dbReference type="PROSITE" id="PS50800"/>
    </source>
</evidence>
<feature type="compositionally biased region" description="Polar residues" evidence="11">
    <location>
        <begin position="1094"/>
        <end position="1107"/>
    </location>
</feature>
<keyword evidence="8" id="KW-0862">Zinc</keyword>
<evidence type="ECO:0000313" key="15">
    <source>
        <dbReference type="EMBL" id="QWU87648.1"/>
    </source>
</evidence>
<dbReference type="Pfam" id="PF02891">
    <property type="entry name" value="zf-MIZ"/>
    <property type="match status" value="1"/>
</dbReference>
<reference evidence="15 16" key="1">
    <citation type="submission" date="2021-06" db="EMBL/GenBank/DDBJ databases">
        <title>Candida outbreak in Lebanon.</title>
        <authorList>
            <person name="Finianos M."/>
        </authorList>
    </citation>
    <scope>NUCLEOTIDE SEQUENCE [LARGE SCALE GENOMIC DNA]</scope>
    <source>
        <strain evidence="15">CA3LBN</strain>
    </source>
</reference>
<dbReference type="PROSITE" id="PS51044">
    <property type="entry name" value="ZF_SP_RING"/>
    <property type="match status" value="1"/>
</dbReference>
<dbReference type="EMBL" id="CP076662">
    <property type="protein sequence ID" value="QWU87648.1"/>
    <property type="molecule type" value="Genomic_DNA"/>
</dbReference>
<sequence length="1429" mass="154151">MSQPPSSTVQSRSALSATEFESTLTFFRLLKVTQLKDLCKSVGLALKGKKQDLMDRLEQYTRSCYAAGENIRLLAIRSVVLKMLNHDPVPDFHTLCHALQSGLIDTEKLSQQNSQQNTRLTHGMSPHTHRKPPQPSNPMAGGYSSGNTSHGSVYYPRYTGPMLLFQSTLFYRLIRMVHGFPYMMVASKGRNVCNVPVSLNSEEVEVLQSNPDARLYLFSGLSSTPNPGKTPIQFPPIEIHVDGINTKQYVKGLKGKPGTCRPADLTKYVNNLRRQFTVNVVYSDAMEPYILYMYIVHAHKPETLVEEIEKNGQHIPVDATKKTIQRDYELNQDDDIVMDTSSISLRCPLTYARMKHPMKSTTCDHVQCFDGLSFLTMQERIPSWICPVCSAQMDQNSLAVSDYMNDILQKTSEEVDTVMLNTDGSWAIQTETEGNAKNESSPAPKSPSAAASVPPPEQSVEPANESIEVISLDSDSEDEAPPARPTTQNEQTPQQTPSQASPSTQHNTPLSTHSQVPAPNVPKPINREHQTTSENVLQHNRATSSNSSATHSDVSGPPYRAPPTNTNRNYSQAPWLNDGGRNSSASSVSGMSGMSGLSGLSGISANSGMSGFSGASGASGNSGLSNMSARTGLSALNSMRGGPAHMNGYHGTRDAPGFHRTPPAVQSPSAQSHQSRQPMSRHSSQSHQHQPSPHQSPPQSSNGRPQLPQPSLPSLFNPDGSNHSLPKPPNSNGSERNANGAARPVEVEDSSSDNEPLARHEDVPLSHVSRRKAPTIPEESDSGTEARPSLPPVRTQQNLPSRDVQMSPPPVSNRSTSVTSLHSPQLSHHGSPVLPAPSSSGQQSATRLPSINTLTRQDPPHPPNDRFHVPWAKENPVQKSAVPELGKGNSFKPQPPVNQQNMLPIQPSAPKPVFGWNLNNGNKNRPEGEASKPVDETPQERNTTPSSHPQSRAPSASESARQTPSGTQTPQLSSETQPISAPQKPEPQPLQSHGRRESRSTSSPVIVASKSASAEETPLRSDSSENRAQSTPSIPQRPSTTEVSDNSRPSLHQGPHSAGSLSSNSETSRQNAIAERYRQLISTSSSLINNYNRMALNPSSTLPNNSGIPVLPSLPQSSSPPLNPPSQPGTNGSQHKPEDRASKTPGNTPAASEASGSVAGASTAGASATGASAASGSTASGATAPANTTGNNNANKASSETHPRVVNKQFKLNKDVNGEDQTVSVSPLTTSNKAAVDKESEKSAEQPQEKQQEVQEPPRASVQTKADSLPEKAAERTQNEPDRQSEPTKPTAPQAPARSENYSRSAFDVLTEEDALEKIRGVLGIEVTGNIWRSRSPFNRAPPQDGESERPTPPQATPEVERVQEHSGESTSPIDSRIERMSIETPTGKKRSISNSSSERSWNKRLNRQSSKKFDPSEINSSQIIELDD</sequence>
<keyword evidence="16" id="KW-1185">Reference proteome</keyword>
<feature type="compositionally biased region" description="Low complexity" evidence="11">
    <location>
        <begin position="579"/>
        <end position="629"/>
    </location>
</feature>
<feature type="compositionally biased region" description="Low complexity" evidence="11">
    <location>
        <begin position="440"/>
        <end position="452"/>
    </location>
</feature>
<evidence type="ECO:0000259" key="13">
    <source>
        <dbReference type="PROSITE" id="PS51044"/>
    </source>
</evidence>
<dbReference type="InterPro" id="IPR038654">
    <property type="entry name" value="PINIT_sf"/>
</dbReference>
<dbReference type="InterPro" id="IPR036361">
    <property type="entry name" value="SAP_dom_sf"/>
</dbReference>
<dbReference type="PROSITE" id="PS51466">
    <property type="entry name" value="PINIT"/>
    <property type="match status" value="1"/>
</dbReference>
<evidence type="ECO:0000256" key="3">
    <source>
        <dbReference type="ARBA" id="ARBA00005383"/>
    </source>
</evidence>
<evidence type="ECO:0000256" key="9">
    <source>
        <dbReference type="ARBA" id="ARBA00023242"/>
    </source>
</evidence>
<feature type="compositionally biased region" description="Basic and acidic residues" evidence="11">
    <location>
        <begin position="1268"/>
        <end position="1286"/>
    </location>
</feature>
<feature type="region of interest" description="Disordered" evidence="11">
    <location>
        <begin position="433"/>
        <end position="1076"/>
    </location>
</feature>
<dbReference type="CDD" id="cd16650">
    <property type="entry name" value="SP-RING_PIAS-like"/>
    <property type="match status" value="1"/>
</dbReference>
<organism evidence="15 16">
    <name type="scientific">Candidozyma haemuli</name>
    <dbReference type="NCBI Taxonomy" id="45357"/>
    <lineage>
        <taxon>Eukaryota</taxon>
        <taxon>Fungi</taxon>
        <taxon>Dikarya</taxon>
        <taxon>Ascomycota</taxon>
        <taxon>Saccharomycotina</taxon>
        <taxon>Pichiomycetes</taxon>
        <taxon>Metschnikowiaceae</taxon>
        <taxon>Candidozyma</taxon>
    </lineage>
</organism>
<comment type="subcellular location">
    <subcellularLocation>
        <location evidence="1">Nucleus</location>
    </subcellularLocation>
</comment>
<feature type="compositionally biased region" description="Basic and acidic residues" evidence="11">
    <location>
        <begin position="924"/>
        <end position="939"/>
    </location>
</feature>
<evidence type="ECO:0000259" key="14">
    <source>
        <dbReference type="PROSITE" id="PS51466"/>
    </source>
</evidence>
<accession>A0ABX8I6Z4</accession>
<feature type="region of interest" description="Disordered" evidence="11">
    <location>
        <begin position="110"/>
        <end position="145"/>
    </location>
</feature>
<evidence type="ECO:0000256" key="7">
    <source>
        <dbReference type="ARBA" id="ARBA00022786"/>
    </source>
</evidence>
<feature type="compositionally biased region" description="Polar residues" evidence="11">
    <location>
        <begin position="837"/>
        <end position="856"/>
    </location>
</feature>
<gene>
    <name evidence="15" type="ORF">CA3LBN_001913</name>
</gene>
<evidence type="ECO:0000256" key="4">
    <source>
        <dbReference type="ARBA" id="ARBA00022679"/>
    </source>
</evidence>
<feature type="domain" description="SP-RING-type" evidence="13">
    <location>
        <begin position="332"/>
        <end position="417"/>
    </location>
</feature>
<feature type="compositionally biased region" description="Polar residues" evidence="11">
    <location>
        <begin position="110"/>
        <end position="120"/>
    </location>
</feature>
<dbReference type="Pfam" id="PF14324">
    <property type="entry name" value="PINIT"/>
    <property type="match status" value="1"/>
</dbReference>
<evidence type="ECO:0000256" key="11">
    <source>
        <dbReference type="SAM" id="MobiDB-lite"/>
    </source>
</evidence>
<keyword evidence="6 10" id="KW-0863">Zinc-finger</keyword>
<dbReference type="SMART" id="SM00513">
    <property type="entry name" value="SAP"/>
    <property type="match status" value="1"/>
</dbReference>
<comment type="similarity">
    <text evidence="3">Belongs to the PIAS family.</text>
</comment>
<dbReference type="Gene3D" id="2.60.120.780">
    <property type="entry name" value="PINIT domain"/>
    <property type="match status" value="1"/>
</dbReference>
<dbReference type="Gene3D" id="1.10.720.30">
    <property type="entry name" value="SAP domain"/>
    <property type="match status" value="1"/>
</dbReference>
<feature type="compositionally biased region" description="Low complexity" evidence="11">
    <location>
        <begin position="671"/>
        <end position="701"/>
    </location>
</feature>
<feature type="compositionally biased region" description="Polar residues" evidence="11">
    <location>
        <begin position="1219"/>
        <end position="1233"/>
    </location>
</feature>
<feature type="compositionally biased region" description="Polar residues" evidence="11">
    <location>
        <begin position="940"/>
        <end position="980"/>
    </location>
</feature>
<keyword evidence="4" id="KW-0808">Transferase</keyword>
<comment type="pathway">
    <text evidence="2">Protein modification; protein sumoylation.</text>
</comment>
<evidence type="ECO:0000256" key="6">
    <source>
        <dbReference type="ARBA" id="ARBA00022771"/>
    </source>
</evidence>
<keyword evidence="9" id="KW-0539">Nucleus</keyword>
<feature type="compositionally biased region" description="Basic and acidic residues" evidence="11">
    <location>
        <begin position="1235"/>
        <end position="1253"/>
    </location>
</feature>
<dbReference type="PANTHER" id="PTHR10782">
    <property type="entry name" value="ZINC FINGER MIZ DOMAIN-CONTAINING PROTEIN"/>
    <property type="match status" value="1"/>
</dbReference>
<feature type="compositionally biased region" description="Low complexity" evidence="11">
    <location>
        <begin position="485"/>
        <end position="505"/>
    </location>
</feature>
<evidence type="ECO:0000256" key="1">
    <source>
        <dbReference type="ARBA" id="ARBA00004123"/>
    </source>
</evidence>
<keyword evidence="5" id="KW-0479">Metal-binding</keyword>
<evidence type="ECO:0000256" key="5">
    <source>
        <dbReference type="ARBA" id="ARBA00022723"/>
    </source>
</evidence>
<feature type="compositionally biased region" description="Polar residues" evidence="11">
    <location>
        <begin position="1418"/>
        <end position="1429"/>
    </location>
</feature>
<evidence type="ECO:0000313" key="16">
    <source>
        <dbReference type="Proteomes" id="UP000825434"/>
    </source>
</evidence>
<feature type="compositionally biased region" description="Polar residues" evidence="11">
    <location>
        <begin position="506"/>
        <end position="517"/>
    </location>
</feature>
<dbReference type="PROSITE" id="PS50800">
    <property type="entry name" value="SAP"/>
    <property type="match status" value="1"/>
</dbReference>
<evidence type="ECO:0000256" key="8">
    <source>
        <dbReference type="ARBA" id="ARBA00022833"/>
    </source>
</evidence>
<dbReference type="SUPFAM" id="SSF68906">
    <property type="entry name" value="SAP domain"/>
    <property type="match status" value="1"/>
</dbReference>
<feature type="compositionally biased region" description="Polar residues" evidence="11">
    <location>
        <begin position="812"/>
        <end position="828"/>
    </location>
</feature>
<evidence type="ECO:0000256" key="2">
    <source>
        <dbReference type="ARBA" id="ARBA00004718"/>
    </source>
</evidence>
<dbReference type="InterPro" id="IPR023321">
    <property type="entry name" value="PINIT"/>
</dbReference>
<protein>
    <submittedName>
        <fullName evidence="15">Uncharacterized protein</fullName>
    </submittedName>
</protein>
<feature type="compositionally biased region" description="Low complexity" evidence="11">
    <location>
        <begin position="1150"/>
        <end position="1198"/>
    </location>
</feature>
<feature type="compositionally biased region" description="Polar residues" evidence="11">
    <location>
        <begin position="719"/>
        <end position="737"/>
    </location>
</feature>
<feature type="region of interest" description="Disordered" evidence="11">
    <location>
        <begin position="1326"/>
        <end position="1429"/>
    </location>
</feature>
<dbReference type="SUPFAM" id="SSF57850">
    <property type="entry name" value="RING/U-box"/>
    <property type="match status" value="1"/>
</dbReference>
<dbReference type="InterPro" id="IPR003034">
    <property type="entry name" value="SAP_dom"/>
</dbReference>
<name>A0ABX8I6Z4_9ASCO</name>
<feature type="region of interest" description="Disordered" evidence="11">
    <location>
        <begin position="1094"/>
        <end position="1309"/>
    </location>
</feature>